<reference evidence="1" key="1">
    <citation type="submission" date="2021-06" db="EMBL/GenBank/DDBJ databases">
        <title>Bradyrhizobium sp. S2-20-1 Genome sequencing.</title>
        <authorList>
            <person name="Jin L."/>
        </authorList>
    </citation>
    <scope>NUCLEOTIDE SEQUENCE</scope>
    <source>
        <strain evidence="1">S2-20-1</strain>
    </source>
</reference>
<evidence type="ECO:0000313" key="1">
    <source>
        <dbReference type="EMBL" id="QWG15385.1"/>
    </source>
</evidence>
<proteinExistence type="predicted"/>
<dbReference type="AlphaFoldDB" id="A0A975NIE0"/>
<evidence type="ECO:0000313" key="2">
    <source>
        <dbReference type="Proteomes" id="UP000680839"/>
    </source>
</evidence>
<protein>
    <submittedName>
        <fullName evidence="1">Uncharacterized protein</fullName>
    </submittedName>
</protein>
<name>A0A975NIE0_9BRAD</name>
<gene>
    <name evidence="1" type="ORF">KMZ29_12400</name>
</gene>
<dbReference type="EMBL" id="CP076134">
    <property type="protein sequence ID" value="QWG15385.1"/>
    <property type="molecule type" value="Genomic_DNA"/>
</dbReference>
<dbReference type="RefSeq" id="WP_215623904.1">
    <property type="nucleotide sequence ID" value="NZ_CP076134.1"/>
</dbReference>
<sequence>MTSTVIEAVTPAGDLSDSGTIAFTDVDLTDTHSISPTIVASPGALGT</sequence>
<accession>A0A975NIE0</accession>
<organism evidence="1 2">
    <name type="scientific">Bradyrhizobium sediminis</name>
    <dbReference type="NCBI Taxonomy" id="2840469"/>
    <lineage>
        <taxon>Bacteria</taxon>
        <taxon>Pseudomonadati</taxon>
        <taxon>Pseudomonadota</taxon>
        <taxon>Alphaproteobacteria</taxon>
        <taxon>Hyphomicrobiales</taxon>
        <taxon>Nitrobacteraceae</taxon>
        <taxon>Bradyrhizobium</taxon>
    </lineage>
</organism>
<dbReference type="Proteomes" id="UP000680839">
    <property type="component" value="Chromosome"/>
</dbReference>